<dbReference type="InterPro" id="IPR021054">
    <property type="entry name" value="Cell_wall_mannoprotein_1"/>
</dbReference>
<evidence type="ECO:0000313" key="3">
    <source>
        <dbReference type="Proteomes" id="UP001446871"/>
    </source>
</evidence>
<sequence length="234" mass="23890">MKFFAPIVVFSATAVVEAQLGALPPSAMHQKRDMATLNVVMGQVLQGLAGLQQVSRNYAGGPGGDIKTGIDGALVEVKSATSECKKMGKISLSQAEGFRPTAEKLTTTGDDLVVTLTSKVPIFEKNHICAPVLGWFGDLGQNVGVLMQSVADIFPTNSSATEITAFKAKFANLGEKLKACAGNVTEPASATGTKQAAVAEVTNKPDTVSHSGASAMGVSASVLALAVAAAAALL</sequence>
<comment type="caution">
    <text evidence="2">The sequence shown here is derived from an EMBL/GenBank/DDBJ whole genome shotgun (WGS) entry which is preliminary data.</text>
</comment>
<name>A0ABR1UKS0_9PEZI</name>
<evidence type="ECO:0000256" key="1">
    <source>
        <dbReference type="SAM" id="SignalP"/>
    </source>
</evidence>
<dbReference type="Pfam" id="PF12296">
    <property type="entry name" value="HsbA"/>
    <property type="match status" value="1"/>
</dbReference>
<accession>A0ABR1UKS0</accession>
<dbReference type="EMBL" id="JAQQWM010000006">
    <property type="protein sequence ID" value="KAK8059498.1"/>
    <property type="molecule type" value="Genomic_DNA"/>
</dbReference>
<feature type="signal peptide" evidence="1">
    <location>
        <begin position="1"/>
        <end position="18"/>
    </location>
</feature>
<feature type="chain" id="PRO_5045319006" description="Cell wall protein" evidence="1">
    <location>
        <begin position="19"/>
        <end position="234"/>
    </location>
</feature>
<organism evidence="2 3">
    <name type="scientific">Apiospora saccharicola</name>
    <dbReference type="NCBI Taxonomy" id="335842"/>
    <lineage>
        <taxon>Eukaryota</taxon>
        <taxon>Fungi</taxon>
        <taxon>Dikarya</taxon>
        <taxon>Ascomycota</taxon>
        <taxon>Pezizomycotina</taxon>
        <taxon>Sordariomycetes</taxon>
        <taxon>Xylariomycetidae</taxon>
        <taxon>Amphisphaeriales</taxon>
        <taxon>Apiosporaceae</taxon>
        <taxon>Apiospora</taxon>
    </lineage>
</organism>
<evidence type="ECO:0008006" key="4">
    <source>
        <dbReference type="Google" id="ProtNLM"/>
    </source>
</evidence>
<keyword evidence="3" id="KW-1185">Reference proteome</keyword>
<reference evidence="2 3" key="1">
    <citation type="submission" date="2023-01" db="EMBL/GenBank/DDBJ databases">
        <title>Analysis of 21 Apiospora genomes using comparative genomics revels a genus with tremendous synthesis potential of carbohydrate active enzymes and secondary metabolites.</title>
        <authorList>
            <person name="Sorensen T."/>
        </authorList>
    </citation>
    <scope>NUCLEOTIDE SEQUENCE [LARGE SCALE GENOMIC DNA]</scope>
    <source>
        <strain evidence="2 3">CBS 83171</strain>
    </source>
</reference>
<evidence type="ECO:0000313" key="2">
    <source>
        <dbReference type="EMBL" id="KAK8059498.1"/>
    </source>
</evidence>
<proteinExistence type="predicted"/>
<keyword evidence="1" id="KW-0732">Signal</keyword>
<gene>
    <name evidence="2" type="ORF">PG996_009428</name>
</gene>
<protein>
    <recommendedName>
        <fullName evidence="4">Cell wall protein</fullName>
    </recommendedName>
</protein>
<dbReference type="Proteomes" id="UP001446871">
    <property type="component" value="Unassembled WGS sequence"/>
</dbReference>